<dbReference type="EMBL" id="JBBHLL010000357">
    <property type="protein sequence ID" value="KAK7804967.1"/>
    <property type="molecule type" value="Genomic_DNA"/>
</dbReference>
<protein>
    <submittedName>
        <fullName evidence="1">Uncharacterized protein</fullName>
    </submittedName>
</protein>
<organism evidence="1 2">
    <name type="scientific">Myodes glareolus</name>
    <name type="common">Bank vole</name>
    <name type="synonym">Clethrionomys glareolus</name>
    <dbReference type="NCBI Taxonomy" id="447135"/>
    <lineage>
        <taxon>Eukaryota</taxon>
        <taxon>Metazoa</taxon>
        <taxon>Chordata</taxon>
        <taxon>Craniata</taxon>
        <taxon>Vertebrata</taxon>
        <taxon>Euteleostomi</taxon>
        <taxon>Mammalia</taxon>
        <taxon>Eutheria</taxon>
        <taxon>Euarchontoglires</taxon>
        <taxon>Glires</taxon>
        <taxon>Rodentia</taxon>
        <taxon>Myomorpha</taxon>
        <taxon>Muroidea</taxon>
        <taxon>Cricetidae</taxon>
        <taxon>Arvicolinae</taxon>
        <taxon>Myodes</taxon>
    </lineage>
</organism>
<accession>A0AAW0HSE4</accession>
<comment type="caution">
    <text evidence="1">The sequence shown here is derived from an EMBL/GenBank/DDBJ whole genome shotgun (WGS) entry which is preliminary data.</text>
</comment>
<evidence type="ECO:0000313" key="1">
    <source>
        <dbReference type="EMBL" id="KAK7804967.1"/>
    </source>
</evidence>
<dbReference type="Proteomes" id="UP001488838">
    <property type="component" value="Unassembled WGS sequence"/>
</dbReference>
<gene>
    <name evidence="1" type="ORF">U0070_025489</name>
</gene>
<evidence type="ECO:0000313" key="2">
    <source>
        <dbReference type="Proteomes" id="UP001488838"/>
    </source>
</evidence>
<reference evidence="1 2" key="1">
    <citation type="journal article" date="2023" name="bioRxiv">
        <title>Conserved and derived expression patterns and positive selection on dental genes reveal complex evolutionary context of ever-growing rodent molars.</title>
        <authorList>
            <person name="Calamari Z.T."/>
            <person name="Song A."/>
            <person name="Cohen E."/>
            <person name="Akter M."/>
            <person name="Roy R.D."/>
            <person name="Hallikas O."/>
            <person name="Christensen M.M."/>
            <person name="Li P."/>
            <person name="Marangoni P."/>
            <person name="Jernvall J."/>
            <person name="Klein O.D."/>
        </authorList>
    </citation>
    <scope>NUCLEOTIDE SEQUENCE [LARGE SCALE GENOMIC DNA]</scope>
    <source>
        <strain evidence="1">V071</strain>
    </source>
</reference>
<dbReference type="AlphaFoldDB" id="A0AAW0HSE4"/>
<proteinExistence type="predicted"/>
<keyword evidence="2" id="KW-1185">Reference proteome</keyword>
<sequence>MAAPVGLILCDRSEKPTHLQAGYFGVSLSSLAVLQVLPEHRKVLTGMTAVAPSSLGSHLQVPRVQFPGPRWGRASNHTCSQKRTVCLLVEVRALPVPCQLAATQGDRAELIRELVAAPASVPKSYPSALGFGPHWSCSVKRQSCMNHLDTSATSCRQERPLPQSRAAATWELQVDVVKGLPG</sequence>
<name>A0AAW0HSE4_MYOGA</name>